<keyword evidence="4" id="KW-1185">Reference proteome</keyword>
<dbReference type="SMART" id="SM00343">
    <property type="entry name" value="ZnF_C2HC"/>
    <property type="match status" value="2"/>
</dbReference>
<dbReference type="InterPro" id="IPR001878">
    <property type="entry name" value="Znf_CCHC"/>
</dbReference>
<evidence type="ECO:0000256" key="1">
    <source>
        <dbReference type="SAM" id="MobiDB-lite"/>
    </source>
</evidence>
<gene>
    <name evidence="3" type="primary">AVEN_11792_1</name>
    <name evidence="3" type="ORF">TNCV_2283041</name>
</gene>
<feature type="domain" description="CCHC-type" evidence="2">
    <location>
        <begin position="149"/>
        <end position="165"/>
    </location>
</feature>
<reference evidence="3" key="1">
    <citation type="submission" date="2020-08" db="EMBL/GenBank/DDBJ databases">
        <title>Multicomponent nature underlies the extraordinary mechanical properties of spider dragline silk.</title>
        <authorList>
            <person name="Kono N."/>
            <person name="Nakamura H."/>
            <person name="Mori M."/>
            <person name="Yoshida Y."/>
            <person name="Ohtoshi R."/>
            <person name="Malay A.D."/>
            <person name="Moran D.A.P."/>
            <person name="Tomita M."/>
            <person name="Numata K."/>
            <person name="Arakawa K."/>
        </authorList>
    </citation>
    <scope>NUCLEOTIDE SEQUENCE</scope>
</reference>
<evidence type="ECO:0000259" key="2">
    <source>
        <dbReference type="SMART" id="SM00343"/>
    </source>
</evidence>
<feature type="region of interest" description="Disordered" evidence="1">
    <location>
        <begin position="281"/>
        <end position="359"/>
    </location>
</feature>
<feature type="compositionally biased region" description="Basic residues" evidence="1">
    <location>
        <begin position="308"/>
        <end position="317"/>
    </location>
</feature>
<dbReference type="Proteomes" id="UP000887159">
    <property type="component" value="Unassembled WGS sequence"/>
</dbReference>
<proteinExistence type="predicted"/>
<dbReference type="EMBL" id="BMAU01021114">
    <property type="protein sequence ID" value="GFX91012.1"/>
    <property type="molecule type" value="Genomic_DNA"/>
</dbReference>
<feature type="compositionally biased region" description="Polar residues" evidence="1">
    <location>
        <begin position="345"/>
        <end position="359"/>
    </location>
</feature>
<protein>
    <recommendedName>
        <fullName evidence="2">CCHC-type domain-containing protein</fullName>
    </recommendedName>
</protein>
<feature type="domain" description="CCHC-type" evidence="2">
    <location>
        <begin position="168"/>
        <end position="184"/>
    </location>
</feature>
<name>A0A8X6RED0_TRICX</name>
<sequence length="359" mass="39697">MSKTDNFSNVSPFLIQKAITASVGEVKAIRKMRSGDLFIEVSSTKQALALASLKQLAHFDIQVKQHATLNYSRGVISAADLYNVTEEEILENMADQKVSAVRRITIRWDGQVLKTKHLILTFATPDLPQSVKVACPHCPIRPYIPNPLRCFQCQSFGHSKTTCRGQPTCARCAEVGHECTDCKAREKYVNCKGDTPSYSRFCPTWSTEKEITALKIKNKISYPKDRRIISSRTPVSGISYAAITKKSTKTIAIQTDKPTTTTPSSPTPAKIAEKPNFIEVDTSKPVSTPPNVKKTRKTRTKESGVLANKKKRSNLSKKPHDIEEDVMEIYASQSDESLMDDLSPKPSSSGSLRGTSAKT</sequence>
<dbReference type="GO" id="GO:0003676">
    <property type="term" value="F:nucleic acid binding"/>
    <property type="evidence" value="ECO:0007669"/>
    <property type="project" value="InterPro"/>
</dbReference>
<evidence type="ECO:0000313" key="4">
    <source>
        <dbReference type="Proteomes" id="UP000887159"/>
    </source>
</evidence>
<evidence type="ECO:0000313" key="3">
    <source>
        <dbReference type="EMBL" id="GFX91012.1"/>
    </source>
</evidence>
<comment type="caution">
    <text evidence="3">The sequence shown here is derived from an EMBL/GenBank/DDBJ whole genome shotgun (WGS) entry which is preliminary data.</text>
</comment>
<dbReference type="GO" id="GO:0008270">
    <property type="term" value="F:zinc ion binding"/>
    <property type="evidence" value="ECO:0007669"/>
    <property type="project" value="InterPro"/>
</dbReference>
<dbReference type="SUPFAM" id="SSF57756">
    <property type="entry name" value="Retrovirus zinc finger-like domains"/>
    <property type="match status" value="1"/>
</dbReference>
<organism evidence="3 4">
    <name type="scientific">Trichonephila clavipes</name>
    <name type="common">Golden silk orbweaver</name>
    <name type="synonym">Nephila clavipes</name>
    <dbReference type="NCBI Taxonomy" id="2585209"/>
    <lineage>
        <taxon>Eukaryota</taxon>
        <taxon>Metazoa</taxon>
        <taxon>Ecdysozoa</taxon>
        <taxon>Arthropoda</taxon>
        <taxon>Chelicerata</taxon>
        <taxon>Arachnida</taxon>
        <taxon>Araneae</taxon>
        <taxon>Araneomorphae</taxon>
        <taxon>Entelegynae</taxon>
        <taxon>Araneoidea</taxon>
        <taxon>Nephilidae</taxon>
        <taxon>Trichonephila</taxon>
    </lineage>
</organism>
<accession>A0A8X6RED0</accession>
<dbReference type="AlphaFoldDB" id="A0A8X6RED0"/>
<dbReference type="InterPro" id="IPR036875">
    <property type="entry name" value="Znf_CCHC_sf"/>
</dbReference>